<dbReference type="GO" id="GO:0016491">
    <property type="term" value="F:oxidoreductase activity"/>
    <property type="evidence" value="ECO:0007669"/>
    <property type="project" value="UniProtKB-KW"/>
</dbReference>
<dbReference type="EC" id="1.-.-.-" evidence="4"/>
<dbReference type="InterPro" id="IPR051545">
    <property type="entry name" value="NAD(P)H_dehydrogenase_qn"/>
</dbReference>
<dbReference type="Proteomes" id="UP001595974">
    <property type="component" value="Unassembled WGS sequence"/>
</dbReference>
<proteinExistence type="inferred from homology"/>
<feature type="domain" description="Flavodoxin-like fold" evidence="3">
    <location>
        <begin position="1"/>
        <end position="208"/>
    </location>
</feature>
<comment type="similarity">
    <text evidence="1">Belongs to the NAD(P)H dehydrogenase (quinone) family.</text>
</comment>
<dbReference type="SUPFAM" id="SSF52218">
    <property type="entry name" value="Flavoproteins"/>
    <property type="match status" value="1"/>
</dbReference>
<dbReference type="PANTHER" id="PTHR10204">
    <property type="entry name" value="NAD P H OXIDOREDUCTASE-RELATED"/>
    <property type="match status" value="1"/>
</dbReference>
<evidence type="ECO:0000256" key="2">
    <source>
        <dbReference type="ARBA" id="ARBA00023002"/>
    </source>
</evidence>
<sequence length="237" mass="26506">MNALIVHAHNEPKSFNTSMMNLAVEVLQGEGHEVLVSDLYEMKFNPVASADDFRDRANTDHLVYALEQRHAFASGTFAPDIAAELEKIKWADLVIFNFPIYWYSMPAIMKGWIDRVFVSGYCYGGTRIYDRGGLRGKKAMLAFSLGGQAHMFGPGAVHGELEVLLQPIQRGMLGYVGLTVLPPFVAFHVPYISAEARRDCLEQYRAHLLTLEQRAPLAFPSLDDFDDRLQPKVVAAS</sequence>
<reference evidence="5" key="1">
    <citation type="journal article" date="2019" name="Int. J. Syst. Evol. Microbiol.">
        <title>The Global Catalogue of Microorganisms (GCM) 10K type strain sequencing project: providing services to taxonomists for standard genome sequencing and annotation.</title>
        <authorList>
            <consortium name="The Broad Institute Genomics Platform"/>
            <consortium name="The Broad Institute Genome Sequencing Center for Infectious Disease"/>
            <person name="Wu L."/>
            <person name="Ma J."/>
        </authorList>
    </citation>
    <scope>NUCLEOTIDE SEQUENCE [LARGE SCALE GENOMIC DNA]</scope>
    <source>
        <strain evidence="5">SHR3</strain>
    </source>
</reference>
<dbReference type="InterPro" id="IPR029039">
    <property type="entry name" value="Flavoprotein-like_sf"/>
</dbReference>
<dbReference type="Pfam" id="PF02525">
    <property type="entry name" value="Flavodoxin_2"/>
    <property type="match status" value="1"/>
</dbReference>
<keyword evidence="2 4" id="KW-0560">Oxidoreductase</keyword>
<dbReference type="EC" id="1.6.99.-" evidence="4"/>
<dbReference type="InterPro" id="IPR003680">
    <property type="entry name" value="Flavodoxin_fold"/>
</dbReference>
<gene>
    <name evidence="4" type="ORF">ACFPTN_18580</name>
</gene>
<accession>A0ABW1AVV2</accession>
<evidence type="ECO:0000256" key="1">
    <source>
        <dbReference type="ARBA" id="ARBA00006252"/>
    </source>
</evidence>
<organism evidence="4 5">
    <name type="scientific">Thauera sinica</name>
    <dbReference type="NCBI Taxonomy" id="2665146"/>
    <lineage>
        <taxon>Bacteria</taxon>
        <taxon>Pseudomonadati</taxon>
        <taxon>Pseudomonadota</taxon>
        <taxon>Betaproteobacteria</taxon>
        <taxon>Rhodocyclales</taxon>
        <taxon>Zoogloeaceae</taxon>
        <taxon>Thauera</taxon>
    </lineage>
</organism>
<evidence type="ECO:0000313" key="5">
    <source>
        <dbReference type="Proteomes" id="UP001595974"/>
    </source>
</evidence>
<protein>
    <submittedName>
        <fullName evidence="4">NAD(P)H-dependent oxidoreductase</fullName>
        <ecNumber evidence="4">1.-.-.-</ecNumber>
        <ecNumber evidence="4">1.6.99.-</ecNumber>
    </submittedName>
</protein>
<dbReference type="PANTHER" id="PTHR10204:SF34">
    <property type="entry name" value="NAD(P)H DEHYDROGENASE [QUINONE] 1 ISOFORM 1"/>
    <property type="match status" value="1"/>
</dbReference>
<keyword evidence="5" id="KW-1185">Reference proteome</keyword>
<evidence type="ECO:0000259" key="3">
    <source>
        <dbReference type="Pfam" id="PF02525"/>
    </source>
</evidence>
<dbReference type="RefSeq" id="WP_096448041.1">
    <property type="nucleotide sequence ID" value="NZ_JBHSOG010000094.1"/>
</dbReference>
<comment type="caution">
    <text evidence="4">The sequence shown here is derived from an EMBL/GenBank/DDBJ whole genome shotgun (WGS) entry which is preliminary data.</text>
</comment>
<dbReference type="EMBL" id="JBHSOG010000094">
    <property type="protein sequence ID" value="MFC5771390.1"/>
    <property type="molecule type" value="Genomic_DNA"/>
</dbReference>
<evidence type="ECO:0000313" key="4">
    <source>
        <dbReference type="EMBL" id="MFC5771390.1"/>
    </source>
</evidence>
<name>A0ABW1AVV2_9RHOO</name>
<dbReference type="Gene3D" id="3.40.50.360">
    <property type="match status" value="1"/>
</dbReference>